<name>A0A915EKH5_9BILA</name>
<dbReference type="PANTHER" id="PTHR34401">
    <property type="entry name" value="PROTEIN CBG12388-RELATED"/>
    <property type="match status" value="1"/>
</dbReference>
<dbReference type="PANTHER" id="PTHR34401:SF3">
    <property type="entry name" value="DB DOMAIN-CONTAINING PROTEIN"/>
    <property type="match status" value="1"/>
</dbReference>
<keyword evidence="2" id="KW-1185">Reference proteome</keyword>
<sequence length="209" mass="23081">MLVFVALLSIFSVGLVVQAEDIRQCLCSEVMPCKDAYMNAILPCIHSCKKNIDADFSKLKKCLDQETPKFQATAKCVEDAYKDACAEKAGSMAPKRLPEITKKAAWEELTRMIAKSGIEQDVKELMVTGEKLRDCVDDCMEDKAGHCDIKLGCGLNLPSDAMLIQQAKDCAMKNGFDNDGMRQLCRCVQDAGVKQLNGVCDRLNISESR</sequence>
<feature type="chain" id="PRO_5038123408" evidence="1">
    <location>
        <begin position="20"/>
        <end position="209"/>
    </location>
</feature>
<feature type="signal peptide" evidence="1">
    <location>
        <begin position="1"/>
        <end position="19"/>
    </location>
</feature>
<dbReference type="WBParaSite" id="jg7265">
    <property type="protein sequence ID" value="jg7265"/>
    <property type="gene ID" value="jg7265"/>
</dbReference>
<proteinExistence type="predicted"/>
<accession>A0A915EKH5</accession>
<evidence type="ECO:0000313" key="2">
    <source>
        <dbReference type="Proteomes" id="UP000887574"/>
    </source>
</evidence>
<dbReference type="Proteomes" id="UP000887574">
    <property type="component" value="Unplaced"/>
</dbReference>
<keyword evidence="1" id="KW-0732">Signal</keyword>
<reference evidence="3" key="1">
    <citation type="submission" date="2022-11" db="UniProtKB">
        <authorList>
            <consortium name="WormBaseParasite"/>
        </authorList>
    </citation>
    <scope>IDENTIFICATION</scope>
</reference>
<evidence type="ECO:0000313" key="3">
    <source>
        <dbReference type="WBParaSite" id="jg7265"/>
    </source>
</evidence>
<protein>
    <submittedName>
        <fullName evidence="3">Uncharacterized protein</fullName>
    </submittedName>
</protein>
<dbReference type="AlphaFoldDB" id="A0A915EKH5"/>
<organism evidence="2 3">
    <name type="scientific">Ditylenchus dipsaci</name>
    <dbReference type="NCBI Taxonomy" id="166011"/>
    <lineage>
        <taxon>Eukaryota</taxon>
        <taxon>Metazoa</taxon>
        <taxon>Ecdysozoa</taxon>
        <taxon>Nematoda</taxon>
        <taxon>Chromadorea</taxon>
        <taxon>Rhabditida</taxon>
        <taxon>Tylenchina</taxon>
        <taxon>Tylenchomorpha</taxon>
        <taxon>Sphaerularioidea</taxon>
        <taxon>Anguinidae</taxon>
        <taxon>Anguininae</taxon>
        <taxon>Ditylenchus</taxon>
    </lineage>
</organism>
<evidence type="ECO:0000256" key="1">
    <source>
        <dbReference type="SAM" id="SignalP"/>
    </source>
</evidence>